<sequence>MESVNRFLYGPTPEQRVREWQSRLRQESRVLDREMRQLEAATKKVQQQVKQLANKGDVKNAKILAREVVRSHKQKDRLSVSKARLGSISHQLQQQLAMVKVTGSLQKSTEIMKLSNSLIRLPQISEVMRNMSMEMTKAGIMDEMVGDMFDAEEDEDIEQEADAEVDKVLFDLTNGKLGQAGTVGTELPSAQDKLEDEETERAMEQYRQQLNGILSS</sequence>
<gene>
    <name evidence="1" type="ORF">BDM02DRAFT_3089795</name>
</gene>
<reference evidence="1" key="1">
    <citation type="submission" date="2019-10" db="EMBL/GenBank/DDBJ databases">
        <authorList>
            <consortium name="DOE Joint Genome Institute"/>
            <person name="Kuo A."/>
            <person name="Miyauchi S."/>
            <person name="Kiss E."/>
            <person name="Drula E."/>
            <person name="Kohler A."/>
            <person name="Sanchez-Garcia M."/>
            <person name="Andreopoulos B."/>
            <person name="Barry K.W."/>
            <person name="Bonito G."/>
            <person name="Buee M."/>
            <person name="Carver A."/>
            <person name="Chen C."/>
            <person name="Cichocki N."/>
            <person name="Clum A."/>
            <person name="Culley D."/>
            <person name="Crous P.W."/>
            <person name="Fauchery L."/>
            <person name="Girlanda M."/>
            <person name="Hayes R."/>
            <person name="Keri Z."/>
            <person name="Labutti K."/>
            <person name="Lipzen A."/>
            <person name="Lombard V."/>
            <person name="Magnuson J."/>
            <person name="Maillard F."/>
            <person name="Morin E."/>
            <person name="Murat C."/>
            <person name="Nolan M."/>
            <person name="Ohm R."/>
            <person name="Pangilinan J."/>
            <person name="Pereira M."/>
            <person name="Perotto S."/>
            <person name="Peter M."/>
            <person name="Riley R."/>
            <person name="Sitrit Y."/>
            <person name="Stielow B."/>
            <person name="Szollosi G."/>
            <person name="Zifcakova L."/>
            <person name="Stursova M."/>
            <person name="Spatafora J.W."/>
            <person name="Tedersoo L."/>
            <person name="Vaario L.-M."/>
            <person name="Yamada A."/>
            <person name="Yan M."/>
            <person name="Wang P."/>
            <person name="Xu J."/>
            <person name="Bruns T."/>
            <person name="Baldrian P."/>
            <person name="Vilgalys R."/>
            <person name="Henrissat B."/>
            <person name="Grigoriev I.V."/>
            <person name="Hibbett D."/>
            <person name="Nagy L.G."/>
            <person name="Martin F.M."/>
        </authorList>
    </citation>
    <scope>NUCLEOTIDE SEQUENCE</scope>
    <source>
        <strain evidence="1">P2</strain>
    </source>
</reference>
<comment type="caution">
    <text evidence="1">The sequence shown here is derived from an EMBL/GenBank/DDBJ whole genome shotgun (WGS) entry which is preliminary data.</text>
</comment>
<keyword evidence="2" id="KW-1185">Reference proteome</keyword>
<evidence type="ECO:0000313" key="2">
    <source>
        <dbReference type="Proteomes" id="UP000886501"/>
    </source>
</evidence>
<organism evidence="1 2">
    <name type="scientific">Thelephora ganbajun</name>
    <name type="common">Ganba fungus</name>
    <dbReference type="NCBI Taxonomy" id="370292"/>
    <lineage>
        <taxon>Eukaryota</taxon>
        <taxon>Fungi</taxon>
        <taxon>Dikarya</taxon>
        <taxon>Basidiomycota</taxon>
        <taxon>Agaricomycotina</taxon>
        <taxon>Agaricomycetes</taxon>
        <taxon>Thelephorales</taxon>
        <taxon>Thelephoraceae</taxon>
        <taxon>Thelephora</taxon>
    </lineage>
</organism>
<name>A0ACB6ZS78_THEGA</name>
<evidence type="ECO:0000313" key="1">
    <source>
        <dbReference type="EMBL" id="KAF9652163.1"/>
    </source>
</evidence>
<reference evidence="1" key="2">
    <citation type="journal article" date="2020" name="Nat. Commun.">
        <title>Large-scale genome sequencing of mycorrhizal fungi provides insights into the early evolution of symbiotic traits.</title>
        <authorList>
            <person name="Miyauchi S."/>
            <person name="Kiss E."/>
            <person name="Kuo A."/>
            <person name="Drula E."/>
            <person name="Kohler A."/>
            <person name="Sanchez-Garcia M."/>
            <person name="Morin E."/>
            <person name="Andreopoulos B."/>
            <person name="Barry K.W."/>
            <person name="Bonito G."/>
            <person name="Buee M."/>
            <person name="Carver A."/>
            <person name="Chen C."/>
            <person name="Cichocki N."/>
            <person name="Clum A."/>
            <person name="Culley D."/>
            <person name="Crous P.W."/>
            <person name="Fauchery L."/>
            <person name="Girlanda M."/>
            <person name="Hayes R.D."/>
            <person name="Keri Z."/>
            <person name="LaButti K."/>
            <person name="Lipzen A."/>
            <person name="Lombard V."/>
            <person name="Magnuson J."/>
            <person name="Maillard F."/>
            <person name="Murat C."/>
            <person name="Nolan M."/>
            <person name="Ohm R.A."/>
            <person name="Pangilinan J."/>
            <person name="Pereira M.F."/>
            <person name="Perotto S."/>
            <person name="Peter M."/>
            <person name="Pfister S."/>
            <person name="Riley R."/>
            <person name="Sitrit Y."/>
            <person name="Stielow J.B."/>
            <person name="Szollosi G."/>
            <person name="Zifcakova L."/>
            <person name="Stursova M."/>
            <person name="Spatafora J.W."/>
            <person name="Tedersoo L."/>
            <person name="Vaario L.M."/>
            <person name="Yamada A."/>
            <person name="Yan M."/>
            <person name="Wang P."/>
            <person name="Xu J."/>
            <person name="Bruns T."/>
            <person name="Baldrian P."/>
            <person name="Vilgalys R."/>
            <person name="Dunand C."/>
            <person name="Henrissat B."/>
            <person name="Grigoriev I.V."/>
            <person name="Hibbett D."/>
            <person name="Nagy L.G."/>
            <person name="Martin F.M."/>
        </authorList>
    </citation>
    <scope>NUCLEOTIDE SEQUENCE</scope>
    <source>
        <strain evidence="1">P2</strain>
    </source>
</reference>
<protein>
    <submittedName>
        <fullName evidence="1">Vacuolar sorting protein Vps24</fullName>
    </submittedName>
</protein>
<accession>A0ACB6ZS78</accession>
<dbReference type="EMBL" id="MU117970">
    <property type="protein sequence ID" value="KAF9652163.1"/>
    <property type="molecule type" value="Genomic_DNA"/>
</dbReference>
<proteinExistence type="predicted"/>
<dbReference type="Proteomes" id="UP000886501">
    <property type="component" value="Unassembled WGS sequence"/>
</dbReference>